<organism evidence="4 5">
    <name type="scientific">Frankliniella occidentalis</name>
    <name type="common">Western flower thrips</name>
    <name type="synonym">Euthrips occidentalis</name>
    <dbReference type="NCBI Taxonomy" id="133901"/>
    <lineage>
        <taxon>Eukaryota</taxon>
        <taxon>Metazoa</taxon>
        <taxon>Ecdysozoa</taxon>
        <taxon>Arthropoda</taxon>
        <taxon>Hexapoda</taxon>
        <taxon>Insecta</taxon>
        <taxon>Pterygota</taxon>
        <taxon>Neoptera</taxon>
        <taxon>Paraneoptera</taxon>
        <taxon>Thysanoptera</taxon>
        <taxon>Terebrantia</taxon>
        <taxon>Thripoidea</taxon>
        <taxon>Thripidae</taxon>
        <taxon>Frankliniella</taxon>
    </lineage>
</organism>
<dbReference type="GeneID" id="127749338"/>
<dbReference type="AlphaFoldDB" id="A0A9C6U3Y2"/>
<dbReference type="Pfam" id="PF00630">
    <property type="entry name" value="Filamin"/>
    <property type="match status" value="5"/>
</dbReference>
<dbReference type="RefSeq" id="XP_052123142.1">
    <property type="nucleotide sequence ID" value="XM_052267182.1"/>
</dbReference>
<accession>A0A9C6U3Y2</accession>
<dbReference type="GO" id="GO:0051015">
    <property type="term" value="F:actin filament binding"/>
    <property type="evidence" value="ECO:0007669"/>
    <property type="project" value="InterPro"/>
</dbReference>
<protein>
    <submittedName>
        <fullName evidence="5">Filamin-A-like</fullName>
    </submittedName>
</protein>
<feature type="repeat" description="Filamin" evidence="3">
    <location>
        <begin position="91"/>
        <end position="167"/>
    </location>
</feature>
<dbReference type="SUPFAM" id="SSF81296">
    <property type="entry name" value="E set domains"/>
    <property type="match status" value="5"/>
</dbReference>
<feature type="repeat" description="Filamin" evidence="3">
    <location>
        <begin position="351"/>
        <end position="452"/>
    </location>
</feature>
<dbReference type="GO" id="GO:0030036">
    <property type="term" value="P:actin cytoskeleton organization"/>
    <property type="evidence" value="ECO:0007669"/>
    <property type="project" value="InterPro"/>
</dbReference>
<feature type="repeat" description="Filamin" evidence="3">
    <location>
        <begin position="165"/>
        <end position="264"/>
    </location>
</feature>
<dbReference type="Proteomes" id="UP000504606">
    <property type="component" value="Unplaced"/>
</dbReference>
<reference evidence="5" key="1">
    <citation type="submission" date="2025-08" db="UniProtKB">
        <authorList>
            <consortium name="RefSeq"/>
        </authorList>
    </citation>
    <scope>IDENTIFICATION</scope>
    <source>
        <tissue evidence="5">Whole organism</tissue>
    </source>
</reference>
<dbReference type="KEGG" id="foc:127749338"/>
<evidence type="ECO:0000256" key="2">
    <source>
        <dbReference type="ARBA" id="ARBA00022737"/>
    </source>
</evidence>
<dbReference type="OrthoDB" id="18740at2759"/>
<feature type="repeat" description="Filamin" evidence="3">
    <location>
        <begin position="30"/>
        <end position="80"/>
    </location>
</feature>
<dbReference type="SMART" id="SM00557">
    <property type="entry name" value="IG_FLMN"/>
    <property type="match status" value="5"/>
</dbReference>
<evidence type="ECO:0000313" key="4">
    <source>
        <dbReference type="Proteomes" id="UP000504606"/>
    </source>
</evidence>
<dbReference type="PANTHER" id="PTHR38537">
    <property type="entry name" value="JITTERBUG, ISOFORM N"/>
    <property type="match status" value="1"/>
</dbReference>
<dbReference type="PANTHER" id="PTHR38537:SF13">
    <property type="entry name" value="JITTERBUG, ISOFORM N"/>
    <property type="match status" value="1"/>
</dbReference>
<dbReference type="PROSITE" id="PS50194">
    <property type="entry name" value="FILAMIN_REPEAT"/>
    <property type="match status" value="5"/>
</dbReference>
<feature type="non-terminal residue" evidence="5">
    <location>
        <position position="461"/>
    </location>
</feature>
<proteinExistence type="inferred from homology"/>
<name>A0A9C6U3Y2_FRAOC</name>
<gene>
    <name evidence="5" type="primary">LOC127749338</name>
</gene>
<dbReference type="Gene3D" id="2.60.40.10">
    <property type="entry name" value="Immunoglobulins"/>
    <property type="match status" value="5"/>
</dbReference>
<dbReference type="InterPro" id="IPR044801">
    <property type="entry name" value="Filamin"/>
</dbReference>
<evidence type="ECO:0000313" key="5">
    <source>
        <dbReference type="RefSeq" id="XP_052123142.1"/>
    </source>
</evidence>
<dbReference type="InterPro" id="IPR014756">
    <property type="entry name" value="Ig_E-set"/>
</dbReference>
<feature type="repeat" description="Filamin" evidence="3">
    <location>
        <begin position="262"/>
        <end position="353"/>
    </location>
</feature>
<keyword evidence="4" id="KW-1185">Reference proteome</keyword>
<sequence>MFPATLVPSASVRLRLSVPLATDTPWHHSGPNGQAVPAQVKDNGGQVFHVEFAPRVVGEHSVSVAYRGAPVAGSPFSCKVYDVRAIKVKDVAQGSVGKAITFLVETSQAGPGNLEVTVNGGRVPTSAQAQGPHTYAISFTPREAAPHTVDLRFNGEDVPGSPFQCQVAQAARVVVASEGLEKVAVNRPASFTVESDAAGQAAPDVQVLSPSRRPLLVDVAPLQGSGLSSGRYAVHFTPADVGDHSVEVKVGGAHVEGSPFLVKAYDAAKVKVTDINVGTVGKPVFFSINASQAGAGNLEIIVSVNGCNVPNYVQSEGNAKFKVNFKPQEAAPHSLSVRFNGEPVPGSPFTCKVLDWSQVLVSGPGLKACALGRPASITVDPQKAGNGAVPPGGGTCSISVLAPSGRTLPSTTSQSPDNKFTATFTPEEVGRHSLTVALDGEPVRGSPFACNVYDVNKIKVT</sequence>
<dbReference type="FunFam" id="2.60.40.10:FF:001145">
    <property type="entry name" value="Jitterbug, isoform I"/>
    <property type="match status" value="1"/>
</dbReference>
<evidence type="ECO:0000256" key="3">
    <source>
        <dbReference type="PROSITE-ProRule" id="PRU00087"/>
    </source>
</evidence>
<dbReference type="InterPro" id="IPR017868">
    <property type="entry name" value="Filamin/ABP280_repeat-like"/>
</dbReference>
<dbReference type="InterPro" id="IPR001298">
    <property type="entry name" value="Filamin/ABP280_rpt"/>
</dbReference>
<keyword evidence="2" id="KW-0677">Repeat</keyword>
<dbReference type="InterPro" id="IPR013783">
    <property type="entry name" value="Ig-like_fold"/>
</dbReference>
<comment type="similarity">
    <text evidence="1">Belongs to the filamin family.</text>
</comment>
<evidence type="ECO:0000256" key="1">
    <source>
        <dbReference type="ARBA" id="ARBA00009238"/>
    </source>
</evidence>